<dbReference type="InterPro" id="IPR001650">
    <property type="entry name" value="Helicase_C-like"/>
</dbReference>
<dbReference type="Gene3D" id="3.40.50.300">
    <property type="entry name" value="P-loop containing nucleotide triphosphate hydrolases"/>
    <property type="match status" value="2"/>
</dbReference>
<evidence type="ECO:0000256" key="4">
    <source>
        <dbReference type="ARBA" id="ARBA00022840"/>
    </source>
</evidence>
<evidence type="ECO:0000256" key="3">
    <source>
        <dbReference type="ARBA" id="ARBA00022806"/>
    </source>
</evidence>
<organism evidence="7 8">
    <name type="scientific">Ruegeria atlantica</name>
    <dbReference type="NCBI Taxonomy" id="81569"/>
    <lineage>
        <taxon>Bacteria</taxon>
        <taxon>Pseudomonadati</taxon>
        <taxon>Pseudomonadota</taxon>
        <taxon>Alphaproteobacteria</taxon>
        <taxon>Rhodobacterales</taxon>
        <taxon>Roseobacteraceae</taxon>
        <taxon>Ruegeria</taxon>
    </lineage>
</organism>
<dbReference type="PANTHER" id="PTHR47961">
    <property type="entry name" value="DNA POLYMERASE THETA, PUTATIVE (AFU_ORTHOLOGUE AFUA_1G05260)-RELATED"/>
    <property type="match status" value="1"/>
</dbReference>
<protein>
    <submittedName>
        <fullName evidence="7">Ski2-like helicase</fullName>
    </submittedName>
</protein>
<dbReference type="InterPro" id="IPR027417">
    <property type="entry name" value="P-loop_NTPase"/>
</dbReference>
<evidence type="ECO:0000259" key="5">
    <source>
        <dbReference type="PROSITE" id="PS51192"/>
    </source>
</evidence>
<name>A0A0P1ERV4_9RHOB</name>
<gene>
    <name evidence="7" type="ORF">RUA4292_00329</name>
</gene>
<evidence type="ECO:0000259" key="6">
    <source>
        <dbReference type="PROSITE" id="PS51194"/>
    </source>
</evidence>
<dbReference type="GeneID" id="92560606"/>
<dbReference type="InterPro" id="IPR011545">
    <property type="entry name" value="DEAD/DEAH_box_helicase_dom"/>
</dbReference>
<dbReference type="PROSITE" id="PS51192">
    <property type="entry name" value="HELICASE_ATP_BIND_1"/>
    <property type="match status" value="1"/>
</dbReference>
<dbReference type="GO" id="GO:0016787">
    <property type="term" value="F:hydrolase activity"/>
    <property type="evidence" value="ECO:0007669"/>
    <property type="project" value="UniProtKB-KW"/>
</dbReference>
<feature type="domain" description="Helicase ATP-binding" evidence="5">
    <location>
        <begin position="1"/>
        <end position="156"/>
    </location>
</feature>
<dbReference type="AlphaFoldDB" id="A0A0P1ERV4"/>
<keyword evidence="2" id="KW-0378">Hydrolase</keyword>
<evidence type="ECO:0000313" key="8">
    <source>
        <dbReference type="Proteomes" id="UP000050783"/>
    </source>
</evidence>
<dbReference type="RefSeq" id="WP_058276019.1">
    <property type="nucleotide sequence ID" value="NZ_CYPU01000007.1"/>
</dbReference>
<dbReference type="InterPro" id="IPR050474">
    <property type="entry name" value="Hel308_SKI2-like"/>
</dbReference>
<proteinExistence type="predicted"/>
<evidence type="ECO:0000256" key="1">
    <source>
        <dbReference type="ARBA" id="ARBA00022741"/>
    </source>
</evidence>
<dbReference type="PANTHER" id="PTHR47961:SF6">
    <property type="entry name" value="DNA-DIRECTED DNA POLYMERASE"/>
    <property type="match status" value="1"/>
</dbReference>
<dbReference type="EMBL" id="CYPU01000007">
    <property type="protein sequence ID" value="CUH46165.1"/>
    <property type="molecule type" value="Genomic_DNA"/>
</dbReference>
<dbReference type="Proteomes" id="UP000050783">
    <property type="component" value="Unassembled WGS sequence"/>
</dbReference>
<keyword evidence="1" id="KW-0547">Nucleotide-binding</keyword>
<dbReference type="PROSITE" id="PS51194">
    <property type="entry name" value="HELICASE_CTER"/>
    <property type="match status" value="1"/>
</dbReference>
<sequence length="429" mass="47385">MDAIRPLQLVQVSSFLLYLAPTHALVSQVEFDLNERLSELAVAQSLDELTLDETVERLPDIAVMTPEKCFALLAFAPHLFQNVGLLVFDEFHLMSAAIDPTSPNGIRADRRSIDAMLCFLQFGQINEKADYLLLSAMISNGTRLKEWLDAHTHGPVVAFDYEWKPTRQLRECVVYSSSAYDSLTAQVNNDDTQAPLATPDGLFALDSNWLAEPSSSSALKVLSDKSIPLGIGKSKKTTRRWLTSNRNKVAVKLARHGLKVLVFCKTIVMVRSTAKAVNRHFESFEAKLAADQSVLRETAIDEVGREEAIYDAGSEIAAVHHGELLPYERRLVEGSFRSKESGLNVLVATSTLAQGLNLPCDVVILAGTYRLDPETEKRKDMEEHEIFNALGRAGRAGHALTINLDHTSGADQVPSLIHGAFDYPLNCVR</sequence>
<keyword evidence="3 7" id="KW-0347">Helicase</keyword>
<keyword evidence="4" id="KW-0067">ATP-binding</keyword>
<evidence type="ECO:0000256" key="2">
    <source>
        <dbReference type="ARBA" id="ARBA00022801"/>
    </source>
</evidence>
<evidence type="ECO:0000313" key="7">
    <source>
        <dbReference type="EMBL" id="CUH46165.1"/>
    </source>
</evidence>
<feature type="domain" description="Helicase C-terminal" evidence="6">
    <location>
        <begin position="245"/>
        <end position="429"/>
    </location>
</feature>
<dbReference type="GO" id="GO:0004386">
    <property type="term" value="F:helicase activity"/>
    <property type="evidence" value="ECO:0007669"/>
    <property type="project" value="UniProtKB-KW"/>
</dbReference>
<reference evidence="7 8" key="1">
    <citation type="submission" date="2015-09" db="EMBL/GenBank/DDBJ databases">
        <authorList>
            <consortium name="Swine Surveillance"/>
        </authorList>
    </citation>
    <scope>NUCLEOTIDE SEQUENCE [LARGE SCALE GENOMIC DNA]</scope>
    <source>
        <strain evidence="7 8">CECT 4292</strain>
    </source>
</reference>
<dbReference type="GO" id="GO:0003676">
    <property type="term" value="F:nucleic acid binding"/>
    <property type="evidence" value="ECO:0007669"/>
    <property type="project" value="InterPro"/>
</dbReference>
<accession>A0A0P1ERV4</accession>
<dbReference type="SUPFAM" id="SSF52540">
    <property type="entry name" value="P-loop containing nucleoside triphosphate hydrolases"/>
    <property type="match status" value="1"/>
</dbReference>
<dbReference type="GO" id="GO:0005524">
    <property type="term" value="F:ATP binding"/>
    <property type="evidence" value="ECO:0007669"/>
    <property type="project" value="UniProtKB-KW"/>
</dbReference>
<dbReference type="Pfam" id="PF00270">
    <property type="entry name" value="DEAD"/>
    <property type="match status" value="1"/>
</dbReference>
<dbReference type="SMART" id="SM00490">
    <property type="entry name" value="HELICc"/>
    <property type="match status" value="1"/>
</dbReference>
<dbReference type="Pfam" id="PF00271">
    <property type="entry name" value="Helicase_C"/>
    <property type="match status" value="1"/>
</dbReference>
<dbReference type="InterPro" id="IPR014001">
    <property type="entry name" value="Helicase_ATP-bd"/>
</dbReference>